<comment type="caution">
    <text evidence="1">The sequence shown here is derived from an EMBL/GenBank/DDBJ whole genome shotgun (WGS) entry which is preliminary data.</text>
</comment>
<sequence>GTFSTSADCNVDCQTCCLIDCNKGHYYTAGNCLECPVGFYCPGGRAAPRKCPVGTANRLTAQADITACQACPDGFISSETRAGCRLCPDGYLCDPHSGLQKSCNPGQYSPEGELECWECPQGYICPDGRNRQHCSAGQEPNPSRTHCVTCTLGSFSTKEVLGCQPCPAGHYCPHIGTIQPLPCPPGSCTDAPGQSDCQRCNESSCCLDTVGQIQQDREPVESPEGLQCHPCPSGHLCSDGFTAPPCPAGSFEPREQFCKPSDGSSCLPGIRQCLKCPTGYFCPAGASYPRPCQAGTYNPLQGQDDATDCRACPAGRVCTQAGLPQPDSECMAGGTYRKEQGAKVAEDCVPCPGGYYCPDLGTVAPQACGAGSFSPEMELVLLKHVDQAYTSVTKQSAEWKDWRIPAPEEGKRIPKDLNSVC</sequence>
<dbReference type="Proteomes" id="UP000827986">
    <property type="component" value="Unassembled WGS sequence"/>
</dbReference>
<dbReference type="SUPFAM" id="SSF57184">
    <property type="entry name" value="Growth factor receptor domain"/>
    <property type="match status" value="2"/>
</dbReference>
<name>A0A9D3X9I7_9SAUR</name>
<keyword evidence="2" id="KW-1185">Reference proteome</keyword>
<evidence type="ECO:0000313" key="2">
    <source>
        <dbReference type="Proteomes" id="UP000827986"/>
    </source>
</evidence>
<organism evidence="1 2">
    <name type="scientific">Mauremys mutica</name>
    <name type="common">yellowpond turtle</name>
    <dbReference type="NCBI Taxonomy" id="74926"/>
    <lineage>
        <taxon>Eukaryota</taxon>
        <taxon>Metazoa</taxon>
        <taxon>Chordata</taxon>
        <taxon>Craniata</taxon>
        <taxon>Vertebrata</taxon>
        <taxon>Euteleostomi</taxon>
        <taxon>Archelosauria</taxon>
        <taxon>Testudinata</taxon>
        <taxon>Testudines</taxon>
        <taxon>Cryptodira</taxon>
        <taxon>Durocryptodira</taxon>
        <taxon>Testudinoidea</taxon>
        <taxon>Geoemydidae</taxon>
        <taxon>Geoemydinae</taxon>
        <taxon>Mauremys</taxon>
    </lineage>
</organism>
<dbReference type="EMBL" id="JAHDVG010000477">
    <property type="protein sequence ID" value="KAH1175412.1"/>
    <property type="molecule type" value="Genomic_DNA"/>
</dbReference>
<proteinExistence type="predicted"/>
<dbReference type="SMART" id="SM01411">
    <property type="entry name" value="Ephrin_rec_like"/>
    <property type="match status" value="6"/>
</dbReference>
<reference evidence="1" key="1">
    <citation type="submission" date="2021-09" db="EMBL/GenBank/DDBJ databases">
        <title>The genome of Mauremys mutica provides insights into the evolution of semi-aquatic lifestyle.</title>
        <authorList>
            <person name="Gong S."/>
            <person name="Gao Y."/>
        </authorList>
    </citation>
    <scope>NUCLEOTIDE SEQUENCE</scope>
    <source>
        <strain evidence="1">MM-2020</strain>
        <tissue evidence="1">Muscle</tissue>
    </source>
</reference>
<gene>
    <name evidence="1" type="ORF">KIL84_008286</name>
</gene>
<dbReference type="PANTHER" id="PTHR46104">
    <property type="entry name" value="GENE 9195-RELATED-RELATED"/>
    <property type="match status" value="1"/>
</dbReference>
<dbReference type="PANTHER" id="PTHR46104:SF1">
    <property type="entry name" value="GENE 9195-RELATED"/>
    <property type="match status" value="1"/>
</dbReference>
<accession>A0A9D3X9I7</accession>
<dbReference type="InterPro" id="IPR009030">
    <property type="entry name" value="Growth_fac_rcpt_cys_sf"/>
</dbReference>
<dbReference type="Gene3D" id="2.10.50.10">
    <property type="entry name" value="Tumor Necrosis Factor Receptor, subunit A, domain 2"/>
    <property type="match status" value="2"/>
</dbReference>
<protein>
    <submittedName>
        <fullName evidence="1">Uncharacterized protein</fullName>
    </submittedName>
</protein>
<evidence type="ECO:0000313" key="1">
    <source>
        <dbReference type="EMBL" id="KAH1175412.1"/>
    </source>
</evidence>
<feature type="non-terminal residue" evidence="1">
    <location>
        <position position="421"/>
    </location>
</feature>
<dbReference type="AlphaFoldDB" id="A0A9D3X9I7"/>